<evidence type="ECO:0000256" key="3">
    <source>
        <dbReference type="ARBA" id="ARBA00023125"/>
    </source>
</evidence>
<dbReference type="GO" id="GO:0016787">
    <property type="term" value="F:hydrolase activity"/>
    <property type="evidence" value="ECO:0007669"/>
    <property type="project" value="UniProtKB-KW"/>
</dbReference>
<dbReference type="RefSeq" id="WP_368485121.1">
    <property type="nucleotide sequence ID" value="NZ_CP162514.1"/>
</dbReference>
<evidence type="ECO:0000256" key="1">
    <source>
        <dbReference type="ARBA" id="ARBA00010923"/>
    </source>
</evidence>
<evidence type="ECO:0000313" key="6">
    <source>
        <dbReference type="EMBL" id="XDH87339.1"/>
    </source>
</evidence>
<dbReference type="PANTHER" id="PTHR30408">
    <property type="entry name" value="TYPE-1 RESTRICTION ENZYME ECOKI SPECIFICITY PROTEIN"/>
    <property type="match status" value="1"/>
</dbReference>
<keyword evidence="3" id="KW-0238">DNA-binding</keyword>
<reference evidence="6" key="1">
    <citation type="submission" date="2024-07" db="EMBL/GenBank/DDBJ databases">
        <authorList>
            <person name="Jiang Y."/>
            <person name="Qin Q."/>
        </authorList>
    </citation>
    <scope>NUCLEOTIDE SEQUENCE</scope>
    <source>
        <strain evidence="6">SD03</strain>
    </source>
</reference>
<name>A0AB39AP25_9GAMM</name>
<evidence type="ECO:0000256" key="2">
    <source>
        <dbReference type="ARBA" id="ARBA00022747"/>
    </source>
</evidence>
<feature type="domain" description="Type I restriction modification DNA specificity" evidence="5">
    <location>
        <begin position="3"/>
        <end position="177"/>
    </location>
</feature>
<dbReference type="InterPro" id="IPR000055">
    <property type="entry name" value="Restrct_endonuc_typeI_TRD"/>
</dbReference>
<dbReference type="CDD" id="cd17260">
    <property type="entry name" value="RMtype1_S_EcoEI-TRD1-CR1_like"/>
    <property type="match status" value="1"/>
</dbReference>
<keyword evidence="4" id="KW-0175">Coiled coil</keyword>
<keyword evidence="6" id="KW-0378">Hydrolase</keyword>
<dbReference type="AlphaFoldDB" id="A0AB39AP25"/>
<dbReference type="SUPFAM" id="SSF116734">
    <property type="entry name" value="DNA methylase specificity domain"/>
    <property type="match status" value="2"/>
</dbReference>
<evidence type="ECO:0000259" key="5">
    <source>
        <dbReference type="Pfam" id="PF01420"/>
    </source>
</evidence>
<dbReference type="GO" id="GO:0003677">
    <property type="term" value="F:DNA binding"/>
    <property type="evidence" value="ECO:0007669"/>
    <property type="project" value="UniProtKB-KW"/>
</dbReference>
<dbReference type="CDD" id="cd17273">
    <property type="entry name" value="RMtype1_S_EcoJA69PI-TRD1-CR1_like"/>
    <property type="match status" value="1"/>
</dbReference>
<proteinExistence type="inferred from homology"/>
<keyword evidence="6" id="KW-0255">Endonuclease</keyword>
<accession>A0AB39AP25</accession>
<gene>
    <name evidence="6" type="ORF">ABZP26_14960</name>
</gene>
<organism evidence="6">
    <name type="scientific">Pseudoalteromonas sp. SD03</name>
    <dbReference type="NCBI Taxonomy" id="3231719"/>
    <lineage>
        <taxon>Bacteria</taxon>
        <taxon>Pseudomonadati</taxon>
        <taxon>Pseudomonadota</taxon>
        <taxon>Gammaproteobacteria</taxon>
        <taxon>Alteromonadales</taxon>
        <taxon>Pseudoalteromonadaceae</taxon>
        <taxon>Pseudoalteromonas</taxon>
    </lineage>
</organism>
<protein>
    <submittedName>
        <fullName evidence="6">Restriction endonuclease subunit S</fullName>
        <ecNumber evidence="6">3.1.21.-</ecNumber>
    </submittedName>
</protein>
<keyword evidence="2" id="KW-0680">Restriction system</keyword>
<comment type="similarity">
    <text evidence="1">Belongs to the type-I restriction system S methylase family.</text>
</comment>
<feature type="coiled-coil region" evidence="4">
    <location>
        <begin position="366"/>
        <end position="400"/>
    </location>
</feature>
<dbReference type="PANTHER" id="PTHR30408:SF12">
    <property type="entry name" value="TYPE I RESTRICTION ENZYME MJAVIII SPECIFICITY SUBUNIT"/>
    <property type="match status" value="1"/>
</dbReference>
<dbReference type="EMBL" id="CP162514">
    <property type="protein sequence ID" value="XDH87339.1"/>
    <property type="molecule type" value="Genomic_DNA"/>
</dbReference>
<evidence type="ECO:0000256" key="4">
    <source>
        <dbReference type="SAM" id="Coils"/>
    </source>
</evidence>
<dbReference type="EC" id="3.1.21.-" evidence="6"/>
<dbReference type="GO" id="GO:0009307">
    <property type="term" value="P:DNA restriction-modification system"/>
    <property type="evidence" value="ECO:0007669"/>
    <property type="project" value="UniProtKB-KW"/>
</dbReference>
<dbReference type="InterPro" id="IPR052021">
    <property type="entry name" value="Type-I_RS_S_subunit"/>
</dbReference>
<dbReference type="Gene3D" id="3.90.220.20">
    <property type="entry name" value="DNA methylase specificity domains"/>
    <property type="match status" value="2"/>
</dbReference>
<dbReference type="REBASE" id="1034488">
    <property type="entry name" value="S.PspSD03ORF14955P"/>
</dbReference>
<dbReference type="Pfam" id="PF01420">
    <property type="entry name" value="Methylase_S"/>
    <property type="match status" value="2"/>
</dbReference>
<feature type="domain" description="Type I restriction modification DNA specificity" evidence="5">
    <location>
        <begin position="209"/>
        <end position="385"/>
    </location>
</feature>
<dbReference type="GO" id="GO:0004519">
    <property type="term" value="F:endonuclease activity"/>
    <property type="evidence" value="ECO:0007669"/>
    <property type="project" value="UniProtKB-KW"/>
</dbReference>
<keyword evidence="6" id="KW-0540">Nuclease</keyword>
<dbReference type="InterPro" id="IPR044946">
    <property type="entry name" value="Restrct_endonuc_typeI_TRD_sf"/>
</dbReference>
<dbReference type="Gene3D" id="1.10.287.1120">
    <property type="entry name" value="Bipartite methylase S protein"/>
    <property type="match status" value="1"/>
</dbReference>
<sequence length="409" mass="45947">MVPNGWTLTSLGKLCDINPKKIKKPENGKVSFIAMNQLSEEGQLISHLPREYEEVSKGFTSFKDGDVLVAKITPCFENGKGALVHGLTNGVGFGSTEFHVLRAKENTSPEFIYYLTRTKELRVRGENNMQGSAGHRRVTSDYFNAYKVLTPPLPEQRKIAKILSIWDKAISTTERLIDNSKKQKKALMQQLLTGKKRLLDDSGKPFEGEWEEKRLSDLGNISSGGTPSTTKPEYWDGDINWVTPTDITKQDSIYIESTARLVSMDGIKNSSAKLLPKGTLLVCTRATIGEMAIASHEMSTNQGFKNIVPNENTNIEFVYYLLNFYKHKLISKASGSTFLELSKSAFEGLHFHIPKFQEQQKISAVLLNADQEIELLEQQLADLKQEKKALMQQLLTGKRRVKLDDKEVA</sequence>